<evidence type="ECO:0000313" key="2">
    <source>
        <dbReference type="Proteomes" id="UP000466396"/>
    </source>
</evidence>
<proteinExistence type="predicted"/>
<name>A0A1X1XV54_9MYCO</name>
<accession>A0A1X1XV54</accession>
<dbReference type="EMBL" id="AP022581">
    <property type="protein sequence ID" value="BBX94935.1"/>
    <property type="molecule type" value="Genomic_DNA"/>
</dbReference>
<organism evidence="1 2">
    <name type="scientific">Mycobacterium lacus</name>
    <dbReference type="NCBI Taxonomy" id="169765"/>
    <lineage>
        <taxon>Bacteria</taxon>
        <taxon>Bacillati</taxon>
        <taxon>Actinomycetota</taxon>
        <taxon>Actinomycetes</taxon>
        <taxon>Mycobacteriales</taxon>
        <taxon>Mycobacteriaceae</taxon>
        <taxon>Mycobacterium</taxon>
    </lineage>
</organism>
<evidence type="ECO:0000313" key="1">
    <source>
        <dbReference type="EMBL" id="BBX94935.1"/>
    </source>
</evidence>
<gene>
    <name evidence="1" type="ORF">MLAC_02290</name>
</gene>
<keyword evidence="2" id="KW-1185">Reference proteome</keyword>
<sequence>MWGTLGQLGATAIFLVLATDYMYGDNSLFRWALLAASALTASNVVLTLVISQRRASAKRF</sequence>
<protein>
    <submittedName>
        <fullName evidence="1">Uncharacterized protein</fullName>
    </submittedName>
</protein>
<dbReference type="Proteomes" id="UP000466396">
    <property type="component" value="Chromosome"/>
</dbReference>
<dbReference type="AlphaFoldDB" id="A0A1X1XV54"/>
<reference evidence="1 2" key="1">
    <citation type="journal article" date="2019" name="Emerg. Microbes Infect.">
        <title>Comprehensive subspecies identification of 175 nontuberculous mycobacteria species based on 7547 genomic profiles.</title>
        <authorList>
            <person name="Matsumoto Y."/>
            <person name="Kinjo T."/>
            <person name="Motooka D."/>
            <person name="Nabeya D."/>
            <person name="Jung N."/>
            <person name="Uechi K."/>
            <person name="Horii T."/>
            <person name="Iida T."/>
            <person name="Fujita J."/>
            <person name="Nakamura S."/>
        </authorList>
    </citation>
    <scope>NUCLEOTIDE SEQUENCE [LARGE SCALE GENOMIC DNA]</scope>
    <source>
        <strain evidence="1 2">JCM 15657</strain>
    </source>
</reference>
<dbReference type="KEGG" id="mlj:MLAC_02290"/>